<organism evidence="1 2">
    <name type="scientific">Steinernema carpocapsae</name>
    <name type="common">Entomopathogenic nematode</name>
    <dbReference type="NCBI Taxonomy" id="34508"/>
    <lineage>
        <taxon>Eukaryota</taxon>
        <taxon>Metazoa</taxon>
        <taxon>Ecdysozoa</taxon>
        <taxon>Nematoda</taxon>
        <taxon>Chromadorea</taxon>
        <taxon>Rhabditida</taxon>
        <taxon>Tylenchina</taxon>
        <taxon>Panagrolaimomorpha</taxon>
        <taxon>Strongyloidoidea</taxon>
        <taxon>Steinernematidae</taxon>
        <taxon>Steinernema</taxon>
    </lineage>
</organism>
<protein>
    <submittedName>
        <fullName evidence="1">Uncharacterized protein</fullName>
    </submittedName>
</protein>
<comment type="caution">
    <text evidence="1">The sequence shown here is derived from an EMBL/GenBank/DDBJ whole genome shotgun (WGS) entry which is preliminary data.</text>
</comment>
<reference evidence="1 2" key="2">
    <citation type="journal article" date="2019" name="G3 (Bethesda)">
        <title>Hybrid Assembly of the Genome of the Entomopathogenic Nematode Steinernema carpocapsae Identifies the X-Chromosome.</title>
        <authorList>
            <person name="Serra L."/>
            <person name="Macchietto M."/>
            <person name="Macias-Munoz A."/>
            <person name="McGill C.J."/>
            <person name="Rodriguez I.M."/>
            <person name="Rodriguez B."/>
            <person name="Murad R."/>
            <person name="Mortazavi A."/>
        </authorList>
    </citation>
    <scope>NUCLEOTIDE SEQUENCE [LARGE SCALE GENOMIC DNA]</scope>
    <source>
        <strain evidence="1 2">ALL</strain>
    </source>
</reference>
<sequence length="129" mass="14995">MVLALKNHLTLLKRSYEDSQLAEPEKEFLNSEGVAIPPLQGVLKARIPPFNEEKLVDIWFMVNCSCFMINNLLLANWNTPELKQNLLINQTVFWPNYNPNREDYYGLIALQKAVASISEKKPTCKCWYY</sequence>
<dbReference type="AlphaFoldDB" id="A0A4U5M127"/>
<gene>
    <name evidence="1" type="ORF">L596_026343</name>
</gene>
<dbReference type="EMBL" id="AZBU02000010">
    <property type="protein sequence ID" value="TKR62366.1"/>
    <property type="molecule type" value="Genomic_DNA"/>
</dbReference>
<proteinExistence type="predicted"/>
<accession>A0A4U5M127</accession>
<keyword evidence="2" id="KW-1185">Reference proteome</keyword>
<name>A0A4U5M127_STECR</name>
<dbReference type="Proteomes" id="UP000298663">
    <property type="component" value="Unassembled WGS sequence"/>
</dbReference>
<evidence type="ECO:0000313" key="2">
    <source>
        <dbReference type="Proteomes" id="UP000298663"/>
    </source>
</evidence>
<evidence type="ECO:0000313" key="1">
    <source>
        <dbReference type="EMBL" id="TKR62366.1"/>
    </source>
</evidence>
<reference evidence="1 2" key="1">
    <citation type="journal article" date="2015" name="Genome Biol.">
        <title>Comparative genomics of Steinernema reveals deeply conserved gene regulatory networks.</title>
        <authorList>
            <person name="Dillman A.R."/>
            <person name="Macchietto M."/>
            <person name="Porter C.F."/>
            <person name="Rogers A."/>
            <person name="Williams B."/>
            <person name="Antoshechkin I."/>
            <person name="Lee M.M."/>
            <person name="Goodwin Z."/>
            <person name="Lu X."/>
            <person name="Lewis E.E."/>
            <person name="Goodrich-Blair H."/>
            <person name="Stock S.P."/>
            <person name="Adams B.J."/>
            <person name="Sternberg P.W."/>
            <person name="Mortazavi A."/>
        </authorList>
    </citation>
    <scope>NUCLEOTIDE SEQUENCE [LARGE SCALE GENOMIC DNA]</scope>
    <source>
        <strain evidence="1 2">ALL</strain>
    </source>
</reference>
<dbReference type="OrthoDB" id="551431at2759"/>